<dbReference type="EMBL" id="VHSG01000022">
    <property type="protein sequence ID" value="TQV71159.1"/>
    <property type="molecule type" value="Genomic_DNA"/>
</dbReference>
<name>A0A545T1T7_9GAMM</name>
<organism evidence="4 5">
    <name type="scientific">Exilibacterium tricleocarpae</name>
    <dbReference type="NCBI Taxonomy" id="2591008"/>
    <lineage>
        <taxon>Bacteria</taxon>
        <taxon>Pseudomonadati</taxon>
        <taxon>Pseudomonadota</taxon>
        <taxon>Gammaproteobacteria</taxon>
        <taxon>Cellvibrionales</taxon>
        <taxon>Cellvibrionaceae</taxon>
        <taxon>Exilibacterium</taxon>
    </lineage>
</organism>
<dbReference type="PANTHER" id="PTHR43685:SF2">
    <property type="entry name" value="GLYCOSYLTRANSFERASE 2-LIKE DOMAIN-CONTAINING PROTEIN"/>
    <property type="match status" value="1"/>
</dbReference>
<reference evidence="4 5" key="1">
    <citation type="submission" date="2019-06" db="EMBL/GenBank/DDBJ databases">
        <title>Whole genome sequence for Cellvibrionaceae sp. R142.</title>
        <authorList>
            <person name="Wang G."/>
        </authorList>
    </citation>
    <scope>NUCLEOTIDE SEQUENCE [LARGE SCALE GENOMIC DNA]</scope>
    <source>
        <strain evidence="4 5">R142</strain>
    </source>
</reference>
<dbReference type="AlphaFoldDB" id="A0A545T1T7"/>
<dbReference type="RefSeq" id="WP_142928701.1">
    <property type="nucleotide sequence ID" value="NZ_ML660100.1"/>
</dbReference>
<evidence type="ECO:0000259" key="3">
    <source>
        <dbReference type="Pfam" id="PF02709"/>
    </source>
</evidence>
<accession>A0A545T1T7</accession>
<dbReference type="Gene3D" id="3.90.550.10">
    <property type="entry name" value="Spore Coat Polysaccharide Biosynthesis Protein SpsA, Chain A"/>
    <property type="match status" value="1"/>
</dbReference>
<evidence type="ECO:0000256" key="1">
    <source>
        <dbReference type="ARBA" id="ARBA00022679"/>
    </source>
</evidence>
<protein>
    <submittedName>
        <fullName evidence="4">Glycosyltransferase</fullName>
    </submittedName>
</protein>
<feature type="domain" description="Galactosyltransferase C-terminal" evidence="3">
    <location>
        <begin position="183"/>
        <end position="245"/>
    </location>
</feature>
<gene>
    <name evidence="4" type="ORF">FKG94_19930</name>
</gene>
<dbReference type="GO" id="GO:0016740">
    <property type="term" value="F:transferase activity"/>
    <property type="evidence" value="ECO:0007669"/>
    <property type="project" value="UniProtKB-KW"/>
</dbReference>
<dbReference type="InterPro" id="IPR050834">
    <property type="entry name" value="Glycosyltransf_2"/>
</dbReference>
<dbReference type="Proteomes" id="UP000319732">
    <property type="component" value="Unassembled WGS sequence"/>
</dbReference>
<dbReference type="InterPro" id="IPR001173">
    <property type="entry name" value="Glyco_trans_2-like"/>
</dbReference>
<comment type="caution">
    <text evidence="4">The sequence shown here is derived from an EMBL/GenBank/DDBJ whole genome shotgun (WGS) entry which is preliminary data.</text>
</comment>
<dbReference type="Pfam" id="PF02709">
    <property type="entry name" value="Glyco_transf_7C"/>
    <property type="match status" value="1"/>
</dbReference>
<evidence type="ECO:0000313" key="4">
    <source>
        <dbReference type="EMBL" id="TQV71159.1"/>
    </source>
</evidence>
<dbReference type="PANTHER" id="PTHR43685">
    <property type="entry name" value="GLYCOSYLTRANSFERASE"/>
    <property type="match status" value="1"/>
</dbReference>
<evidence type="ECO:0000259" key="2">
    <source>
        <dbReference type="Pfam" id="PF00535"/>
    </source>
</evidence>
<sequence length="301" mass="34084">MVNQSMDKAGESYGISVIVPTYNKVELLKRTIDSLLKQTLAAECYEIIVVDDGSNDSTGEAVKQYQAVHSNIKYLYTPDDGFRVSRARNIGIAAAAKEILLLLDSGILAGSRLLETHLIKHYEKFDSVIVGLSHGVEEVALSASDTIVELLQQQTVDKALDIMTDIPEVQDCRYDYFKMRNFDIAGFPIPWIIFWAGHVSLRRRAADRLNGFDEWFTSWGGEDVEFGYRLHQAGHEFVMLDQVLSIHYPHHKNTPHKTSSSSDNLKYMIDKHRDRWMTKLLTGSWMSVCESALAETEKHIG</sequence>
<dbReference type="InterPro" id="IPR029044">
    <property type="entry name" value="Nucleotide-diphossugar_trans"/>
</dbReference>
<keyword evidence="5" id="KW-1185">Reference proteome</keyword>
<dbReference type="InterPro" id="IPR027791">
    <property type="entry name" value="Galactosyl_T_C"/>
</dbReference>
<proteinExistence type="predicted"/>
<dbReference type="Pfam" id="PF00535">
    <property type="entry name" value="Glycos_transf_2"/>
    <property type="match status" value="1"/>
</dbReference>
<dbReference type="SUPFAM" id="SSF53448">
    <property type="entry name" value="Nucleotide-diphospho-sugar transferases"/>
    <property type="match status" value="1"/>
</dbReference>
<feature type="domain" description="Glycosyltransferase 2-like" evidence="2">
    <location>
        <begin position="16"/>
        <end position="112"/>
    </location>
</feature>
<dbReference type="OrthoDB" id="9801954at2"/>
<evidence type="ECO:0000313" key="5">
    <source>
        <dbReference type="Proteomes" id="UP000319732"/>
    </source>
</evidence>
<keyword evidence="1 4" id="KW-0808">Transferase</keyword>